<feature type="transmembrane region" description="Helical" evidence="11">
    <location>
        <begin position="517"/>
        <end position="538"/>
    </location>
</feature>
<evidence type="ECO:0000313" key="13">
    <source>
        <dbReference type="EMBL" id="QVL32551.1"/>
    </source>
</evidence>
<evidence type="ECO:0000256" key="2">
    <source>
        <dbReference type="ARBA" id="ARBA00007069"/>
    </source>
</evidence>
<feature type="transmembrane region" description="Helical" evidence="11">
    <location>
        <begin position="217"/>
        <end position="240"/>
    </location>
</feature>
<dbReference type="PANTHER" id="PTHR42922:SF1">
    <property type="entry name" value="PHOSPHATE TRANSPORT SYSTEM PERMEASE PROTEIN PSTA"/>
    <property type="match status" value="1"/>
</dbReference>
<keyword evidence="10 11" id="KW-0472">Membrane</keyword>
<keyword evidence="14" id="KW-1185">Reference proteome</keyword>
<feature type="transmembrane region" description="Helical" evidence="11">
    <location>
        <begin position="124"/>
        <end position="147"/>
    </location>
</feature>
<evidence type="ECO:0000256" key="10">
    <source>
        <dbReference type="ARBA" id="ARBA00023136"/>
    </source>
</evidence>
<dbReference type="CDD" id="cd06261">
    <property type="entry name" value="TM_PBP2"/>
    <property type="match status" value="2"/>
</dbReference>
<dbReference type="NCBIfam" id="TIGR02138">
    <property type="entry name" value="phosphate_pstC"/>
    <property type="match status" value="1"/>
</dbReference>
<feature type="transmembrane region" description="Helical" evidence="11">
    <location>
        <begin position="436"/>
        <end position="461"/>
    </location>
</feature>
<dbReference type="GO" id="GO:0035435">
    <property type="term" value="P:phosphate ion transmembrane transport"/>
    <property type="evidence" value="ECO:0007669"/>
    <property type="project" value="InterPro"/>
</dbReference>
<dbReference type="PANTHER" id="PTHR42922">
    <property type="entry name" value="PHOSPHATE TRANSPORT SYSTEM PERMEASE PROTEIN PSTA"/>
    <property type="match status" value="1"/>
</dbReference>
<evidence type="ECO:0000256" key="9">
    <source>
        <dbReference type="ARBA" id="ARBA00022989"/>
    </source>
</evidence>
<reference evidence="13" key="1">
    <citation type="submission" date="2021-05" db="EMBL/GenBank/DDBJ databases">
        <title>Complete genome sequence of the cellulolytic planctomycete Telmatocola sphagniphila SP2T and characterization of the first cellulase from planctomycetes.</title>
        <authorList>
            <person name="Rakitin A.L."/>
            <person name="Beletsky A.V."/>
            <person name="Naumoff D.G."/>
            <person name="Kulichevskaya I.S."/>
            <person name="Mardanov A.V."/>
            <person name="Ravin N.V."/>
            <person name="Dedysh S.N."/>
        </authorList>
    </citation>
    <scope>NUCLEOTIDE SEQUENCE</scope>
    <source>
        <strain evidence="13">SP2T</strain>
    </source>
</reference>
<evidence type="ECO:0000256" key="11">
    <source>
        <dbReference type="SAM" id="Phobius"/>
    </source>
</evidence>
<evidence type="ECO:0000256" key="3">
    <source>
        <dbReference type="ARBA" id="ARBA00016864"/>
    </source>
</evidence>
<feature type="domain" description="ABC transmembrane type-1" evidence="12">
    <location>
        <begin position="79"/>
        <end position="301"/>
    </location>
</feature>
<evidence type="ECO:0000256" key="4">
    <source>
        <dbReference type="ARBA" id="ARBA00016867"/>
    </source>
</evidence>
<dbReference type="InterPro" id="IPR035906">
    <property type="entry name" value="MetI-like_sf"/>
</dbReference>
<feature type="transmembrane region" description="Helical" evidence="11">
    <location>
        <begin position="159"/>
        <end position="180"/>
    </location>
</feature>
<dbReference type="EMBL" id="CP074694">
    <property type="protein sequence ID" value="QVL32551.1"/>
    <property type="molecule type" value="Genomic_DNA"/>
</dbReference>
<feature type="domain" description="ABC transmembrane type-1" evidence="12">
    <location>
        <begin position="400"/>
        <end position="602"/>
    </location>
</feature>
<keyword evidence="7" id="KW-0592">Phosphate transport</keyword>
<dbReference type="NCBIfam" id="TIGR00974">
    <property type="entry name" value="3a0107s02c"/>
    <property type="match status" value="1"/>
</dbReference>
<evidence type="ECO:0000256" key="1">
    <source>
        <dbReference type="ARBA" id="ARBA00004651"/>
    </source>
</evidence>
<feature type="transmembrane region" description="Helical" evidence="11">
    <location>
        <begin position="467"/>
        <end position="485"/>
    </location>
</feature>
<evidence type="ECO:0000256" key="5">
    <source>
        <dbReference type="ARBA" id="ARBA00022448"/>
    </source>
</evidence>
<protein>
    <recommendedName>
        <fullName evidence="3">Phosphate transport system permease protein PstA</fullName>
    </recommendedName>
    <alternativeName>
        <fullName evidence="4">Phosphate transport system permease protein PstC</fullName>
    </alternativeName>
</protein>
<organism evidence="13 14">
    <name type="scientific">Telmatocola sphagniphila</name>
    <dbReference type="NCBI Taxonomy" id="1123043"/>
    <lineage>
        <taxon>Bacteria</taxon>
        <taxon>Pseudomonadati</taxon>
        <taxon>Planctomycetota</taxon>
        <taxon>Planctomycetia</taxon>
        <taxon>Gemmatales</taxon>
        <taxon>Gemmataceae</taxon>
    </lineage>
</organism>
<gene>
    <name evidence="13" type="primary">pstA</name>
    <name evidence="13" type="ORF">KIH39_01135</name>
</gene>
<dbReference type="RefSeq" id="WP_213497443.1">
    <property type="nucleotide sequence ID" value="NZ_CP074694.1"/>
</dbReference>
<keyword evidence="5" id="KW-0813">Transport</keyword>
<keyword evidence="8 11" id="KW-0812">Transmembrane</keyword>
<proteinExistence type="inferred from homology"/>
<dbReference type="AlphaFoldDB" id="A0A8E6B6C8"/>
<dbReference type="InterPro" id="IPR051408">
    <property type="entry name" value="Phosphate_transprt_permease"/>
</dbReference>
<evidence type="ECO:0000256" key="7">
    <source>
        <dbReference type="ARBA" id="ARBA00022592"/>
    </source>
</evidence>
<evidence type="ECO:0000256" key="6">
    <source>
        <dbReference type="ARBA" id="ARBA00022475"/>
    </source>
</evidence>
<dbReference type="InterPro" id="IPR000515">
    <property type="entry name" value="MetI-like"/>
</dbReference>
<feature type="transmembrane region" description="Helical" evidence="11">
    <location>
        <begin position="283"/>
        <end position="305"/>
    </location>
</feature>
<evidence type="ECO:0000259" key="12">
    <source>
        <dbReference type="PROSITE" id="PS50928"/>
    </source>
</evidence>
<dbReference type="GO" id="GO:0005315">
    <property type="term" value="F:phosphate transmembrane transporter activity"/>
    <property type="evidence" value="ECO:0007669"/>
    <property type="project" value="InterPro"/>
</dbReference>
<feature type="transmembrane region" description="Helical" evidence="11">
    <location>
        <begin position="346"/>
        <end position="371"/>
    </location>
</feature>
<keyword evidence="6" id="KW-1003">Cell membrane</keyword>
<accession>A0A8E6B6C8</accession>
<feature type="transmembrane region" description="Helical" evidence="11">
    <location>
        <begin position="23"/>
        <end position="48"/>
    </location>
</feature>
<dbReference type="Proteomes" id="UP000676194">
    <property type="component" value="Chromosome"/>
</dbReference>
<dbReference type="GO" id="GO:0005886">
    <property type="term" value="C:plasma membrane"/>
    <property type="evidence" value="ECO:0007669"/>
    <property type="project" value="UniProtKB-SubCell"/>
</dbReference>
<comment type="subcellular location">
    <subcellularLocation>
        <location evidence="1">Cell membrane</location>
        <topology evidence="1">Multi-pass membrane protein</topology>
    </subcellularLocation>
</comment>
<dbReference type="SUPFAM" id="SSF161098">
    <property type="entry name" value="MetI-like"/>
    <property type="match status" value="2"/>
</dbReference>
<dbReference type="InterPro" id="IPR011864">
    <property type="entry name" value="Phosphate_PstC"/>
</dbReference>
<name>A0A8E6B6C8_9BACT</name>
<evidence type="ECO:0000256" key="8">
    <source>
        <dbReference type="ARBA" id="ARBA00022692"/>
    </source>
</evidence>
<dbReference type="KEGG" id="tsph:KIH39_01135"/>
<dbReference type="PROSITE" id="PS50928">
    <property type="entry name" value="ABC_TM1"/>
    <property type="match status" value="2"/>
</dbReference>
<feature type="transmembrane region" description="Helical" evidence="11">
    <location>
        <begin position="584"/>
        <end position="606"/>
    </location>
</feature>
<evidence type="ECO:0000313" key="14">
    <source>
        <dbReference type="Proteomes" id="UP000676194"/>
    </source>
</evidence>
<dbReference type="Gene3D" id="1.10.3720.10">
    <property type="entry name" value="MetI-like"/>
    <property type="match status" value="2"/>
</dbReference>
<dbReference type="Pfam" id="PF00528">
    <property type="entry name" value="BPD_transp_1"/>
    <property type="match status" value="2"/>
</dbReference>
<feature type="transmembrane region" description="Helical" evidence="11">
    <location>
        <begin position="75"/>
        <end position="104"/>
    </location>
</feature>
<feature type="transmembrane region" description="Helical" evidence="11">
    <location>
        <begin position="396"/>
        <end position="424"/>
    </location>
</feature>
<dbReference type="InterPro" id="IPR005672">
    <property type="entry name" value="Phosphate_PstA"/>
</dbReference>
<keyword evidence="9 11" id="KW-1133">Transmembrane helix</keyword>
<sequence>MSNEENSISRKDSQPQSDVGDDIFRVICSSAGTFILLLALGLIVTLIWQSRPIFPHIGSFFTDTKLDINNNKFGALAYIYGTLITSALAMLIAVPLGVGSAAYLAEIASEKIRRTGSFLTELLAAIPSVVYGFWGLFFLCPAVQWIYNQVGGPNTSGAGILSAGLILALMIIPYITAITFDVCRAVPRSQREGALALGATRWQMIRTVVLPYARPGIVAACFLALGRALGETMAVTMIVGNRADLPHSWKDVLAIPFALADSIASVIANRLNEAVDERERAALVALGLILFVVTIIVNGSARLLVRRMGKPRVRTRAFRSNFTHPASENMAVRIQNHRKAERINRIMTVVLGSCLLTTVIPLFLILGYIIYRGAGSLSWSFFTQLPMPPKDPNGGMAHAIGGSFMIVGLATLMAIPLGILAAVYLSEYRSTRWSNFVRFVTELLGGVPSIVIGIFVYVIVVRTTGSFSGWAGAIALAIMMVPIIVRSSEESLRLVPSTLRQASLALGASHRQTVLRISLPAALPAIITGIFLAIGRIAGETAPLLLTAYGSNFWPRTPADRTPFLPKYIYDYSRSGIPEWEAQAWAAALVLVVVVMGLNIGIRVLAGKRVVLASRAE</sequence>
<comment type="similarity">
    <text evidence="2">Belongs to the binding-protein-dependent transport system permease family. CysTW subfamily.</text>
</comment>